<dbReference type="GO" id="GO:0016787">
    <property type="term" value="F:hydrolase activity"/>
    <property type="evidence" value="ECO:0007669"/>
    <property type="project" value="UniProtKB-KW"/>
</dbReference>
<feature type="signal peptide" evidence="3">
    <location>
        <begin position="1"/>
        <end position="16"/>
    </location>
</feature>
<dbReference type="Gene3D" id="3.40.50.1820">
    <property type="entry name" value="alpha/beta hydrolase"/>
    <property type="match status" value="1"/>
</dbReference>
<dbReference type="InterPro" id="IPR029058">
    <property type="entry name" value="AB_hydrolase_fold"/>
</dbReference>
<keyword evidence="2 5" id="KW-0378">Hydrolase</keyword>
<dbReference type="InterPro" id="IPR000997">
    <property type="entry name" value="Cholinesterase"/>
</dbReference>
<reference evidence="5 6" key="1">
    <citation type="submission" date="2024-07" db="EMBL/GenBank/DDBJ databases">
        <title>Section-level genome sequencing and comparative genomics of Aspergillus sections Usti and Cavernicolus.</title>
        <authorList>
            <consortium name="Lawrence Berkeley National Laboratory"/>
            <person name="Nybo J.L."/>
            <person name="Vesth T.C."/>
            <person name="Theobald S."/>
            <person name="Frisvad J.C."/>
            <person name="Larsen T.O."/>
            <person name="Kjaerboelling I."/>
            <person name="Rothschild-Mancinelli K."/>
            <person name="Lyhne E.K."/>
            <person name="Kogle M.E."/>
            <person name="Barry K."/>
            <person name="Clum A."/>
            <person name="Na H."/>
            <person name="Ledsgaard L."/>
            <person name="Lin J."/>
            <person name="Lipzen A."/>
            <person name="Kuo A."/>
            <person name="Riley R."/>
            <person name="Mondo S."/>
            <person name="Labutti K."/>
            <person name="Haridas S."/>
            <person name="Pangalinan J."/>
            <person name="Salamov A.A."/>
            <person name="Simmons B.A."/>
            <person name="Magnuson J.K."/>
            <person name="Chen J."/>
            <person name="Drula E."/>
            <person name="Henrissat B."/>
            <person name="Wiebenga A."/>
            <person name="Lubbers R.J."/>
            <person name="Gomes A.C."/>
            <person name="Makela M.R."/>
            <person name="Stajich J."/>
            <person name="Grigoriev I.V."/>
            <person name="Mortensen U.H."/>
            <person name="De Vries R.P."/>
            <person name="Baker S.E."/>
            <person name="Andersen M.R."/>
        </authorList>
    </citation>
    <scope>NUCLEOTIDE SEQUENCE [LARGE SCALE GENOMIC DNA]</scope>
    <source>
        <strain evidence="5 6">CBS 123904</strain>
    </source>
</reference>
<dbReference type="SUPFAM" id="SSF53474">
    <property type="entry name" value="alpha/beta-Hydrolases"/>
    <property type="match status" value="1"/>
</dbReference>
<dbReference type="Pfam" id="PF00135">
    <property type="entry name" value="COesterase"/>
    <property type="match status" value="1"/>
</dbReference>
<dbReference type="EMBL" id="JBFXLU010000059">
    <property type="protein sequence ID" value="KAL2846984.1"/>
    <property type="molecule type" value="Genomic_DNA"/>
</dbReference>
<evidence type="ECO:0000259" key="4">
    <source>
        <dbReference type="Pfam" id="PF00135"/>
    </source>
</evidence>
<accession>A0ABR4K3S3</accession>
<dbReference type="InterPro" id="IPR019826">
    <property type="entry name" value="Carboxylesterase_B_AS"/>
</dbReference>
<evidence type="ECO:0000256" key="2">
    <source>
        <dbReference type="ARBA" id="ARBA00022801"/>
    </source>
</evidence>
<comment type="similarity">
    <text evidence="1">Belongs to the type-B carboxylesterase/lipase family.</text>
</comment>
<feature type="chain" id="PRO_5045517312" evidence="3">
    <location>
        <begin position="17"/>
        <end position="722"/>
    </location>
</feature>
<organism evidence="5 6">
    <name type="scientific">Aspergillus pseudoustus</name>
    <dbReference type="NCBI Taxonomy" id="1810923"/>
    <lineage>
        <taxon>Eukaryota</taxon>
        <taxon>Fungi</taxon>
        <taxon>Dikarya</taxon>
        <taxon>Ascomycota</taxon>
        <taxon>Pezizomycotina</taxon>
        <taxon>Eurotiomycetes</taxon>
        <taxon>Eurotiomycetidae</taxon>
        <taxon>Eurotiales</taxon>
        <taxon>Aspergillaceae</taxon>
        <taxon>Aspergillus</taxon>
        <taxon>Aspergillus subgen. Nidulantes</taxon>
    </lineage>
</organism>
<sequence>MISFPVVAIFAVHALGSRLASESVPGKKPQDLLAQSSRNPLQYGYGRMANEKSSLTLLYQNNLNSSDDENHVGAILMDPMWQHDIRDACEEIGESMVPFSTFLEFKEDFSKLFSYFFYSKGLAGEDARARFYVRNGVLTVTRNGEHFEHSTFPSRDVQLPVLCTQTSSVNNPNGRGSARKLVRVKSTGNTYIGFRDQKSFRFLGVPYADPPIRFTYPKPYSGKSRTVYATKYAPKCAQADGGSENCLHLNIQTPHIPKINSTNDLRPVLFWIHGGDFTDGTGSDSVTDGGNFASREDIVVVTLDYRLSTLGYLAVPGTDLRGNYGLADQVLALEWTVKNIAQFGGDPKQITIVGHSAGATSVKAFLGSPTTLGKFQGAIAMSDLGGRTPGSSAYGSYLSISDSYHSTGQRIFTEAGCTEGPIEQQVSCLKELPASILVNLPTVARHIVQDGKYITTPTLNLLERTKGTPNVRVIFGNTANEGASFATYPSTSITTELEGIAESLHITPAKAQRILDSGLFPSPNTGNLTLDAFKIAQRIATDLLTRCPTQAALVAGISSTRVFKRAYYYQTQRTITGGLDSDHNSLGAPPRTSDFPLGDPDLPYFRLHGEDIPFIFGNLEYIRDALDLHAAQLISAYFAQFIRSGNPNPHNEFLAARGYSLTLDAVNAFDKWESVKGKEGPILLLDFPSEKAGFRDIEQCEFLGWPITHYLDIVGEGEGDTE</sequence>
<evidence type="ECO:0000313" key="6">
    <source>
        <dbReference type="Proteomes" id="UP001610446"/>
    </source>
</evidence>
<dbReference type="PROSITE" id="PS00122">
    <property type="entry name" value="CARBOXYLESTERASE_B_1"/>
    <property type="match status" value="1"/>
</dbReference>
<feature type="domain" description="Carboxylesterase type B" evidence="4">
    <location>
        <begin position="199"/>
        <end position="700"/>
    </location>
</feature>
<comment type="caution">
    <text evidence="5">The sequence shown here is derived from an EMBL/GenBank/DDBJ whole genome shotgun (WGS) entry which is preliminary data.</text>
</comment>
<keyword evidence="6" id="KW-1185">Reference proteome</keyword>
<name>A0ABR4K3S3_9EURO</name>
<gene>
    <name evidence="5" type="ORF">BJY01DRAFT_169346</name>
</gene>
<evidence type="ECO:0000256" key="3">
    <source>
        <dbReference type="SAM" id="SignalP"/>
    </source>
</evidence>
<proteinExistence type="inferred from homology"/>
<dbReference type="Proteomes" id="UP001610446">
    <property type="component" value="Unassembled WGS sequence"/>
</dbReference>
<evidence type="ECO:0000256" key="1">
    <source>
        <dbReference type="ARBA" id="ARBA00005964"/>
    </source>
</evidence>
<evidence type="ECO:0000313" key="5">
    <source>
        <dbReference type="EMBL" id="KAL2846984.1"/>
    </source>
</evidence>
<keyword evidence="3" id="KW-0732">Signal</keyword>
<dbReference type="PANTHER" id="PTHR43142">
    <property type="entry name" value="CARBOXYLIC ESTER HYDROLASE"/>
    <property type="match status" value="1"/>
</dbReference>
<dbReference type="PRINTS" id="PR00878">
    <property type="entry name" value="CHOLNESTRASE"/>
</dbReference>
<dbReference type="InterPro" id="IPR002018">
    <property type="entry name" value="CarbesteraseB"/>
</dbReference>
<protein>
    <submittedName>
        <fullName evidence="5">Alpha/Beta hydrolase protein</fullName>
    </submittedName>
</protein>
<dbReference type="PANTHER" id="PTHR43142:SF3">
    <property type="entry name" value="PUTATIVE (AFU_ORTHOLOGUE AFUA_3G09070)-RELATED"/>
    <property type="match status" value="1"/>
</dbReference>